<feature type="transmembrane region" description="Helical" evidence="1">
    <location>
        <begin position="50"/>
        <end position="70"/>
    </location>
</feature>
<evidence type="ECO:0000256" key="1">
    <source>
        <dbReference type="SAM" id="Phobius"/>
    </source>
</evidence>
<keyword evidence="1" id="KW-1133">Transmembrane helix</keyword>
<evidence type="ECO:0008006" key="4">
    <source>
        <dbReference type="Google" id="ProtNLM"/>
    </source>
</evidence>
<protein>
    <recommendedName>
        <fullName evidence="4">DUF1360 domain-containing protein</fullName>
    </recommendedName>
</protein>
<organism evidence="2 3">
    <name type="scientific">Hydrogenophaga taeniospiralis CCUG 15921</name>
    <dbReference type="NCBI Taxonomy" id="1281780"/>
    <lineage>
        <taxon>Bacteria</taxon>
        <taxon>Pseudomonadati</taxon>
        <taxon>Pseudomonadota</taxon>
        <taxon>Betaproteobacteria</taxon>
        <taxon>Burkholderiales</taxon>
        <taxon>Comamonadaceae</taxon>
        <taxon>Hydrogenophaga</taxon>
    </lineage>
</organism>
<keyword evidence="1" id="KW-0812">Transmembrane</keyword>
<feature type="transmembrane region" description="Helical" evidence="1">
    <location>
        <begin position="12"/>
        <end position="29"/>
    </location>
</feature>
<keyword evidence="3" id="KW-1185">Reference proteome</keyword>
<sequence>MDLGFGSEPPWFEAVLSVLAVWRLARLVARERGPFDLVSRLHVAAAGTPLADGLACVHCLGVWLAVLPAALLAPGWVAGLLLWLAVAGGASAIELAVGERS</sequence>
<evidence type="ECO:0000313" key="2">
    <source>
        <dbReference type="EMBL" id="MDG5976050.1"/>
    </source>
</evidence>
<dbReference type="RefSeq" id="WP_068172285.1">
    <property type="nucleotide sequence ID" value="NZ_AOGK01000010.1"/>
</dbReference>
<evidence type="ECO:0000313" key="3">
    <source>
        <dbReference type="Proteomes" id="UP001152876"/>
    </source>
</evidence>
<gene>
    <name evidence="2" type="ORF">H010_12349</name>
</gene>
<proteinExistence type="predicted"/>
<reference evidence="2" key="1">
    <citation type="submission" date="2013-01" db="EMBL/GenBank/DDBJ databases">
        <title>Genome draft of Hydrogenophaga taeniospiralis 2K1.</title>
        <authorList>
            <person name="Gomila M."/>
            <person name="Lalucat J."/>
        </authorList>
    </citation>
    <scope>NUCLEOTIDE SEQUENCE</scope>
    <source>
        <strain evidence="2">CCUG 15921</strain>
    </source>
</reference>
<keyword evidence="1" id="KW-0472">Membrane</keyword>
<dbReference type="Proteomes" id="UP001152876">
    <property type="component" value="Unassembled WGS sequence"/>
</dbReference>
<dbReference type="OrthoDB" id="123391at2"/>
<dbReference type="EMBL" id="AOGK01000010">
    <property type="protein sequence ID" value="MDG5976050.1"/>
    <property type="molecule type" value="Genomic_DNA"/>
</dbReference>
<comment type="caution">
    <text evidence="2">The sequence shown here is derived from an EMBL/GenBank/DDBJ whole genome shotgun (WGS) entry which is preliminary data.</text>
</comment>
<dbReference type="AlphaFoldDB" id="A0A9X4NWZ4"/>
<name>A0A9X4NWZ4_9BURK</name>
<accession>A0A9X4NWZ4</accession>
<feature type="transmembrane region" description="Helical" evidence="1">
    <location>
        <begin position="76"/>
        <end position="97"/>
    </location>
</feature>